<name>A0A9W6LSF8_9HYPH</name>
<accession>A0A9W6LSF8</accession>
<proteinExistence type="predicted"/>
<dbReference type="RefSeq" id="WP_281803275.1">
    <property type="nucleotide sequence ID" value="NZ_BSEC01000001.1"/>
</dbReference>
<evidence type="ECO:0000313" key="2">
    <source>
        <dbReference type="Proteomes" id="UP001144323"/>
    </source>
</evidence>
<dbReference type="AlphaFoldDB" id="A0A9W6LSF8"/>
<keyword evidence="2" id="KW-1185">Reference proteome</keyword>
<reference evidence="1" key="1">
    <citation type="journal article" date="2023" name="Int. J. Syst. Evol. Microbiol.">
        <title>Methylocystis iwaonis sp. nov., a type II methane-oxidizing bacterium from surface soil of a rice paddy field in Japan, and emended description of the genus Methylocystis (ex Whittenbury et al. 1970) Bowman et al. 1993.</title>
        <authorList>
            <person name="Kaise H."/>
            <person name="Sawadogo J.B."/>
            <person name="Alam M.S."/>
            <person name="Ueno C."/>
            <person name="Dianou D."/>
            <person name="Shinjo R."/>
            <person name="Asakawa S."/>
        </authorList>
    </citation>
    <scope>NUCLEOTIDE SEQUENCE</scope>
    <source>
        <strain evidence="1">LMG27198</strain>
    </source>
</reference>
<organism evidence="1 2">
    <name type="scientific">Methylocystis echinoides</name>
    <dbReference type="NCBI Taxonomy" id="29468"/>
    <lineage>
        <taxon>Bacteria</taxon>
        <taxon>Pseudomonadati</taxon>
        <taxon>Pseudomonadota</taxon>
        <taxon>Alphaproteobacteria</taxon>
        <taxon>Hyphomicrobiales</taxon>
        <taxon>Methylocystaceae</taxon>
        <taxon>Methylocystis</taxon>
    </lineage>
</organism>
<comment type="caution">
    <text evidence="1">The sequence shown here is derived from an EMBL/GenBank/DDBJ whole genome shotgun (WGS) entry which is preliminary data.</text>
</comment>
<sequence length="100" mass="10822">MISCGHSLNDAYDLAMRVGRGAARDYVRERQAVAPGQEDELLGMFIIGLEEALASVIEGRDGVVADILEAAIEAFVSEADRWPVPAADPERLFDFDSIVA</sequence>
<evidence type="ECO:0000313" key="1">
    <source>
        <dbReference type="EMBL" id="GLI93457.1"/>
    </source>
</evidence>
<dbReference type="Proteomes" id="UP001144323">
    <property type="component" value="Unassembled WGS sequence"/>
</dbReference>
<gene>
    <name evidence="1" type="ORF">LMG27198_24490</name>
</gene>
<dbReference type="EMBL" id="BSEC01000001">
    <property type="protein sequence ID" value="GLI93457.1"/>
    <property type="molecule type" value="Genomic_DNA"/>
</dbReference>
<protein>
    <submittedName>
        <fullName evidence="1">Uncharacterized protein</fullName>
    </submittedName>
</protein>